<accession>A0A1G8CS60</accession>
<feature type="binding site" evidence="10">
    <location>
        <position position="14"/>
    </location>
    <ligand>
        <name>Mg(2+)</name>
        <dbReference type="ChEBI" id="CHEBI:18420"/>
    </ligand>
</feature>
<dbReference type="SFLD" id="SFLDS00003">
    <property type="entry name" value="Haloacid_Dehalogenase"/>
    <property type="match status" value="1"/>
</dbReference>
<organism evidence="11 12">
    <name type="scientific">Roseospirillum parvum</name>
    <dbReference type="NCBI Taxonomy" id="83401"/>
    <lineage>
        <taxon>Bacteria</taxon>
        <taxon>Pseudomonadati</taxon>
        <taxon>Pseudomonadota</taxon>
        <taxon>Alphaproteobacteria</taxon>
        <taxon>Rhodospirillales</taxon>
        <taxon>Rhodospirillaceae</taxon>
        <taxon>Roseospirillum</taxon>
    </lineage>
</organism>
<evidence type="ECO:0000256" key="6">
    <source>
        <dbReference type="ARBA" id="ARBA00022723"/>
    </source>
</evidence>
<dbReference type="InterPro" id="IPR023214">
    <property type="entry name" value="HAD_sf"/>
</dbReference>
<evidence type="ECO:0000256" key="9">
    <source>
        <dbReference type="ARBA" id="ARBA00023277"/>
    </source>
</evidence>
<dbReference type="NCBIfam" id="TIGR01509">
    <property type="entry name" value="HAD-SF-IA-v3"/>
    <property type="match status" value="1"/>
</dbReference>
<dbReference type="NCBIfam" id="TIGR01549">
    <property type="entry name" value="HAD-SF-IA-v1"/>
    <property type="match status" value="1"/>
</dbReference>
<dbReference type="SFLD" id="SFLDG01135">
    <property type="entry name" value="C1.5.6:_HAD__Beta-PGM__Phospha"/>
    <property type="match status" value="1"/>
</dbReference>
<evidence type="ECO:0000256" key="4">
    <source>
        <dbReference type="ARBA" id="ARBA00006171"/>
    </source>
</evidence>
<dbReference type="GO" id="GO:0008967">
    <property type="term" value="F:phosphoglycolate phosphatase activity"/>
    <property type="evidence" value="ECO:0007669"/>
    <property type="project" value="UniProtKB-UniRule"/>
</dbReference>
<dbReference type="PANTHER" id="PTHR43434:SF1">
    <property type="entry name" value="PHOSPHOGLYCOLATE PHOSPHATASE"/>
    <property type="match status" value="1"/>
</dbReference>
<dbReference type="PANTHER" id="PTHR43434">
    <property type="entry name" value="PHOSPHOGLYCOLATE PHOSPHATASE"/>
    <property type="match status" value="1"/>
</dbReference>
<dbReference type="Gene3D" id="1.10.150.240">
    <property type="entry name" value="Putative phosphatase, domain 2"/>
    <property type="match status" value="1"/>
</dbReference>
<dbReference type="InterPro" id="IPR023198">
    <property type="entry name" value="PGP-like_dom2"/>
</dbReference>
<feature type="active site" description="Nucleophile" evidence="10">
    <location>
        <position position="12"/>
    </location>
</feature>
<comment type="catalytic activity">
    <reaction evidence="1 10">
        <text>2-phosphoglycolate + H2O = glycolate + phosphate</text>
        <dbReference type="Rhea" id="RHEA:14369"/>
        <dbReference type="ChEBI" id="CHEBI:15377"/>
        <dbReference type="ChEBI" id="CHEBI:29805"/>
        <dbReference type="ChEBI" id="CHEBI:43474"/>
        <dbReference type="ChEBI" id="CHEBI:58033"/>
        <dbReference type="EC" id="3.1.3.18"/>
    </reaction>
</comment>
<dbReference type="Gene3D" id="3.40.50.1000">
    <property type="entry name" value="HAD superfamily/HAD-like"/>
    <property type="match status" value="1"/>
</dbReference>
<dbReference type="AlphaFoldDB" id="A0A1G8CS60"/>
<protein>
    <recommendedName>
        <fullName evidence="5 10">Phosphoglycolate phosphatase</fullName>
        <shortName evidence="10">PGP</shortName>
        <shortName evidence="10">PGPase</shortName>
        <ecNumber evidence="5 10">3.1.3.18</ecNumber>
    </recommendedName>
</protein>
<dbReference type="NCBIfam" id="TIGR01449">
    <property type="entry name" value="PGP_bact"/>
    <property type="match status" value="1"/>
</dbReference>
<evidence type="ECO:0000256" key="7">
    <source>
        <dbReference type="ARBA" id="ARBA00022801"/>
    </source>
</evidence>
<dbReference type="EMBL" id="FNCV01000007">
    <property type="protein sequence ID" value="SDH47780.1"/>
    <property type="molecule type" value="Genomic_DNA"/>
</dbReference>
<keyword evidence="8 10" id="KW-0460">Magnesium</keyword>
<dbReference type="GO" id="GO:0005829">
    <property type="term" value="C:cytosol"/>
    <property type="evidence" value="ECO:0007669"/>
    <property type="project" value="TreeGrafter"/>
</dbReference>
<dbReference type="SUPFAM" id="SSF56784">
    <property type="entry name" value="HAD-like"/>
    <property type="match status" value="1"/>
</dbReference>
<comment type="pathway">
    <text evidence="3 10">Organic acid metabolism; glycolate biosynthesis; glycolate from 2-phosphoglycolate: step 1/1.</text>
</comment>
<keyword evidence="12" id="KW-1185">Reference proteome</keyword>
<feature type="binding site" evidence="10">
    <location>
        <position position="12"/>
    </location>
    <ligand>
        <name>Mg(2+)</name>
        <dbReference type="ChEBI" id="CHEBI:18420"/>
    </ligand>
</feature>
<keyword evidence="7 10" id="KW-0378">Hydrolase</keyword>
<dbReference type="InterPro" id="IPR050155">
    <property type="entry name" value="HAD-like_hydrolase_sf"/>
</dbReference>
<dbReference type="GO" id="GO:0046872">
    <property type="term" value="F:metal ion binding"/>
    <property type="evidence" value="ECO:0007669"/>
    <property type="project" value="UniProtKB-KW"/>
</dbReference>
<evidence type="ECO:0000256" key="2">
    <source>
        <dbReference type="ARBA" id="ARBA00001946"/>
    </source>
</evidence>
<proteinExistence type="inferred from homology"/>
<dbReference type="InterPro" id="IPR006439">
    <property type="entry name" value="HAD-SF_hydro_IA"/>
</dbReference>
<keyword evidence="9 10" id="KW-0119">Carbohydrate metabolism</keyword>
<evidence type="ECO:0000313" key="12">
    <source>
        <dbReference type="Proteomes" id="UP000217076"/>
    </source>
</evidence>
<sequence>MPDFPISTVVFDLDGTLVDSAPDLHAAVNQVLGGGLGRPPLPIEAIRGMVGQGARRLIEQALEATGGPAEPGLDAWTERFLDIYGADPARLTTVWPGVIDQLDRLARQGVKLAVCTNKPEAASHTLLKALGLAGYFGAVVGGDTLAVRKPDPAPLLAAIERVGGDPADAVLIGDSAHDVATARAAGVPVIAVSFGYCNMPPAELKADRLIDAFAELPGALAAIRAA</sequence>
<evidence type="ECO:0000256" key="10">
    <source>
        <dbReference type="HAMAP-Rule" id="MF_00495"/>
    </source>
</evidence>
<dbReference type="InterPro" id="IPR036412">
    <property type="entry name" value="HAD-like_sf"/>
</dbReference>
<dbReference type="EC" id="3.1.3.18" evidence="5 10"/>
<comment type="cofactor">
    <cofactor evidence="2 10">
        <name>Mg(2+)</name>
        <dbReference type="ChEBI" id="CHEBI:18420"/>
    </cofactor>
</comment>
<dbReference type="STRING" id="83401.SAMN05421742_10774"/>
<gene>
    <name evidence="11" type="ORF">SAMN05421742_10774</name>
</gene>
<reference evidence="12" key="1">
    <citation type="submission" date="2016-10" db="EMBL/GenBank/DDBJ databases">
        <authorList>
            <person name="Varghese N."/>
            <person name="Submissions S."/>
        </authorList>
    </citation>
    <scope>NUCLEOTIDE SEQUENCE [LARGE SCALE GENOMIC DNA]</scope>
    <source>
        <strain evidence="12">930I</strain>
    </source>
</reference>
<dbReference type="GO" id="GO:0005975">
    <property type="term" value="P:carbohydrate metabolic process"/>
    <property type="evidence" value="ECO:0007669"/>
    <property type="project" value="InterPro"/>
</dbReference>
<keyword evidence="6 10" id="KW-0479">Metal-binding</keyword>
<evidence type="ECO:0000256" key="3">
    <source>
        <dbReference type="ARBA" id="ARBA00004818"/>
    </source>
</evidence>
<dbReference type="SFLD" id="SFLDG01129">
    <property type="entry name" value="C1.5:_HAD__Beta-PGM__Phosphata"/>
    <property type="match status" value="1"/>
</dbReference>
<evidence type="ECO:0000256" key="8">
    <source>
        <dbReference type="ARBA" id="ARBA00022842"/>
    </source>
</evidence>
<evidence type="ECO:0000256" key="5">
    <source>
        <dbReference type="ARBA" id="ARBA00013078"/>
    </source>
</evidence>
<dbReference type="HAMAP" id="MF_00495">
    <property type="entry name" value="GPH_hydrolase_bact"/>
    <property type="match status" value="1"/>
</dbReference>
<dbReference type="Proteomes" id="UP000217076">
    <property type="component" value="Unassembled WGS sequence"/>
</dbReference>
<evidence type="ECO:0000313" key="11">
    <source>
        <dbReference type="EMBL" id="SDH47780.1"/>
    </source>
</evidence>
<dbReference type="InterPro" id="IPR037512">
    <property type="entry name" value="PGPase_prok"/>
</dbReference>
<dbReference type="Pfam" id="PF00702">
    <property type="entry name" value="Hydrolase"/>
    <property type="match status" value="1"/>
</dbReference>
<comment type="function">
    <text evidence="10">Specifically catalyzes the dephosphorylation of 2-phosphoglycolate. Is involved in the dissimilation of the intracellular 2-phosphoglycolate formed during the DNA repair of 3'-phosphoglycolate ends, a major class of DNA lesions induced by oxidative stress.</text>
</comment>
<comment type="similarity">
    <text evidence="4 10">Belongs to the HAD-like hydrolase superfamily. CbbY/CbbZ/Gph/YieH family.</text>
</comment>
<dbReference type="RefSeq" id="WP_092619956.1">
    <property type="nucleotide sequence ID" value="NZ_FNCV01000007.1"/>
</dbReference>
<name>A0A1G8CS60_9PROT</name>
<evidence type="ECO:0000256" key="1">
    <source>
        <dbReference type="ARBA" id="ARBA00000830"/>
    </source>
</evidence>
<dbReference type="GO" id="GO:0046295">
    <property type="term" value="P:glycolate biosynthetic process"/>
    <property type="evidence" value="ECO:0007669"/>
    <property type="project" value="UniProtKB-UniRule"/>
</dbReference>
<dbReference type="OrthoDB" id="9793014at2"/>
<dbReference type="FunFam" id="3.40.50.1000:FF:000022">
    <property type="entry name" value="Phosphoglycolate phosphatase"/>
    <property type="match status" value="1"/>
</dbReference>
<feature type="binding site" evidence="10">
    <location>
        <position position="174"/>
    </location>
    <ligand>
        <name>Mg(2+)</name>
        <dbReference type="ChEBI" id="CHEBI:18420"/>
    </ligand>
</feature>
<dbReference type="UniPathway" id="UPA00865">
    <property type="reaction ID" value="UER00834"/>
</dbReference>
<dbReference type="GO" id="GO:0006281">
    <property type="term" value="P:DNA repair"/>
    <property type="evidence" value="ECO:0007669"/>
    <property type="project" value="TreeGrafter"/>
</dbReference>
<dbReference type="PRINTS" id="PR00413">
    <property type="entry name" value="HADHALOGNASE"/>
</dbReference>